<dbReference type="Gene3D" id="1.10.720.30">
    <property type="entry name" value="SAP domain"/>
    <property type="match status" value="1"/>
</dbReference>
<evidence type="ECO:0000313" key="4">
    <source>
        <dbReference type="Proteomes" id="UP000789595"/>
    </source>
</evidence>
<dbReference type="SMART" id="SM00513">
    <property type="entry name" value="SAP"/>
    <property type="match status" value="1"/>
</dbReference>
<dbReference type="EMBL" id="CAKKNE010000003">
    <property type="protein sequence ID" value="CAH0372163.1"/>
    <property type="molecule type" value="Genomic_DNA"/>
</dbReference>
<dbReference type="Pfam" id="PF02037">
    <property type="entry name" value="SAP"/>
    <property type="match status" value="1"/>
</dbReference>
<gene>
    <name evidence="3" type="ORF">PECAL_3P21430</name>
</gene>
<name>A0A8J2SGU8_9STRA</name>
<dbReference type="PROSITE" id="PS50800">
    <property type="entry name" value="SAP"/>
    <property type="match status" value="1"/>
</dbReference>
<feature type="region of interest" description="Disordered" evidence="1">
    <location>
        <begin position="1147"/>
        <end position="1179"/>
    </location>
</feature>
<accession>A0A8J2SGU8</accession>
<protein>
    <recommendedName>
        <fullName evidence="2">SAP domain-containing protein</fullName>
    </recommendedName>
</protein>
<dbReference type="SUPFAM" id="SSF68906">
    <property type="entry name" value="SAP domain"/>
    <property type="match status" value="1"/>
</dbReference>
<evidence type="ECO:0000313" key="3">
    <source>
        <dbReference type="EMBL" id="CAH0372163.1"/>
    </source>
</evidence>
<comment type="caution">
    <text evidence="3">The sequence shown here is derived from an EMBL/GenBank/DDBJ whole genome shotgun (WGS) entry which is preliminary data.</text>
</comment>
<evidence type="ECO:0000259" key="2">
    <source>
        <dbReference type="PROSITE" id="PS50800"/>
    </source>
</evidence>
<dbReference type="AlphaFoldDB" id="A0A8J2SGU8"/>
<dbReference type="InterPro" id="IPR003034">
    <property type="entry name" value="SAP_dom"/>
</dbReference>
<sequence>MWGDEEEMFYGIPKRKPGKPRNDGAGTFFGDLKAAVKKTDSAGAFAACGHDSQLPAPRLRVDGLDAPLAVPVPASQAAALVSIAERAAFGRGEATIVDETVRKAMKIPGARCRFDNAAWAPALERLVQKARRALGVVPRVRAELHDLLVYEAGGHFSPHRDSEKQPGMFGTLVVTLPSAHTGGALEVRHEGETVRFESAYGGDGPAPSLSIKQMKQTISEAGLAVADLLEKQDVVARFAQAKERLAEAERRRAGPFDEAAATREAKKLKVVELRAALEAAGADTKGLKAALVERLVATQRAAAAAAALPQAGWCAFYADCEHEIRTVESGYRVALTYNLIHAGGEAPVPPPQDAAAASLKTLAARWTAGTHDQPPDKVCHFLKHSYTKPALEGGGWHALKGEDAALAEALHGSGAYDVFACTVEQEEHGCAASEEIGDLETTYGVWATPAAAAVPDAVRKLLPKLRFDEAEYTDKNYFCKIKAYQEDGGFDTGNEGAPYSKWYKATALVFWPKARRVPMLGLGASLRLLDAAIKGDAAAHAGYESAGAMAAACAALATAKRTAGKGLAEVVCCLARDGVPAAVLVDFVGDSLELARLVQRKEGYYSSVSTDASWNGATVANALCAGRDRLLADHSTTVNALQLPPGASVCLAQFGHSHTQFEAAFTKAMRRAATTSEAGAFAAFRILRALADTTSSYTGESAARLVDVVGDVLVQALAVTFPLRQITVPAYYRNDAARAATYVTEETEKARKEAKDAAAVTLTAALSALAVPGATTARCLAAAAPVVCANAARFDGIVAVPAAVAPLLGGARRNVLEPAAVSALEAIAAAAATATAPAGALTGEEKWTRGDAPGQEKVESMLITLAATGGAGRRAALFDEEDAWTVVRAASSVLSGGLSNAVYDRTGRGQYSSKTLAKVVNDDLSLPRVLLAAMARVPTVTAERWSRSPVLELPRDALAAAFTALRACERRGATGQLDALAALVARTPAFDPLRAVAPAIEKLADVSKLPCPLDTEVRASAALKALCSLTLAPLRTATVAPPPLKDWKLTVDLGLGKGWKIKNMEEFFADPVADKKTLSIRDDDEERMARKLEELQSPDAFTTTRTESRYGPRLEIAKVPAGQAPKEDIRARIASEELRAKDLATLRTLEGLLPQPSGPPTAGDSSSDDEPEKKKQRSL</sequence>
<dbReference type="OrthoDB" id="116233at2759"/>
<reference evidence="3" key="1">
    <citation type="submission" date="2021-11" db="EMBL/GenBank/DDBJ databases">
        <authorList>
            <consortium name="Genoscope - CEA"/>
            <person name="William W."/>
        </authorList>
    </citation>
    <scope>NUCLEOTIDE SEQUENCE</scope>
</reference>
<dbReference type="Proteomes" id="UP000789595">
    <property type="component" value="Unassembled WGS sequence"/>
</dbReference>
<dbReference type="Gene3D" id="2.60.120.620">
    <property type="entry name" value="q2cbj1_9rhob like domain"/>
    <property type="match status" value="1"/>
</dbReference>
<feature type="domain" description="SAP" evidence="2">
    <location>
        <begin position="265"/>
        <end position="299"/>
    </location>
</feature>
<proteinExistence type="predicted"/>
<dbReference type="PANTHER" id="PTHR33099:SF7">
    <property type="entry name" value="MYND-TYPE DOMAIN-CONTAINING PROTEIN"/>
    <property type="match status" value="1"/>
</dbReference>
<dbReference type="PANTHER" id="PTHR33099">
    <property type="entry name" value="FE2OG DIOXYGENASE DOMAIN-CONTAINING PROTEIN"/>
    <property type="match status" value="1"/>
</dbReference>
<organism evidence="3 4">
    <name type="scientific">Pelagomonas calceolata</name>
    <dbReference type="NCBI Taxonomy" id="35677"/>
    <lineage>
        <taxon>Eukaryota</taxon>
        <taxon>Sar</taxon>
        <taxon>Stramenopiles</taxon>
        <taxon>Ochrophyta</taxon>
        <taxon>Pelagophyceae</taxon>
        <taxon>Pelagomonadales</taxon>
        <taxon>Pelagomonadaceae</taxon>
        <taxon>Pelagomonas</taxon>
    </lineage>
</organism>
<evidence type="ECO:0000256" key="1">
    <source>
        <dbReference type="SAM" id="MobiDB-lite"/>
    </source>
</evidence>
<keyword evidence="4" id="KW-1185">Reference proteome</keyword>
<dbReference type="InterPro" id="IPR036361">
    <property type="entry name" value="SAP_dom_sf"/>
</dbReference>